<organism evidence="2 3">
    <name type="scientific">Pisolithus tinctorius Marx 270</name>
    <dbReference type="NCBI Taxonomy" id="870435"/>
    <lineage>
        <taxon>Eukaryota</taxon>
        <taxon>Fungi</taxon>
        <taxon>Dikarya</taxon>
        <taxon>Basidiomycota</taxon>
        <taxon>Agaricomycotina</taxon>
        <taxon>Agaricomycetes</taxon>
        <taxon>Agaricomycetidae</taxon>
        <taxon>Boletales</taxon>
        <taxon>Sclerodermatineae</taxon>
        <taxon>Pisolithaceae</taxon>
        <taxon>Pisolithus</taxon>
    </lineage>
</organism>
<proteinExistence type="predicted"/>
<dbReference type="OrthoDB" id="2423701at2759"/>
<dbReference type="Pfam" id="PF06985">
    <property type="entry name" value="HET"/>
    <property type="match status" value="1"/>
</dbReference>
<dbReference type="PANTHER" id="PTHR10622:SF10">
    <property type="entry name" value="HET DOMAIN-CONTAINING PROTEIN"/>
    <property type="match status" value="1"/>
</dbReference>
<name>A0A0C3IW62_PISTI</name>
<evidence type="ECO:0000313" key="3">
    <source>
        <dbReference type="Proteomes" id="UP000054217"/>
    </source>
</evidence>
<gene>
    <name evidence="2" type="ORF">M404DRAFT_150985</name>
</gene>
<evidence type="ECO:0000313" key="2">
    <source>
        <dbReference type="EMBL" id="KIO01073.1"/>
    </source>
</evidence>
<dbReference type="InterPro" id="IPR010730">
    <property type="entry name" value="HET"/>
</dbReference>
<accession>A0A0C3IW62</accession>
<feature type="domain" description="Heterokaryon incompatibility" evidence="1">
    <location>
        <begin position="73"/>
        <end position="160"/>
    </location>
</feature>
<dbReference type="Proteomes" id="UP000054217">
    <property type="component" value="Unassembled WGS sequence"/>
</dbReference>
<feature type="non-terminal residue" evidence="2">
    <location>
        <position position="308"/>
    </location>
</feature>
<dbReference type="PANTHER" id="PTHR10622">
    <property type="entry name" value="HET DOMAIN-CONTAINING PROTEIN"/>
    <property type="match status" value="1"/>
</dbReference>
<keyword evidence="3" id="KW-1185">Reference proteome</keyword>
<dbReference type="HOGENOM" id="CLU_000288_138_0_1"/>
<evidence type="ECO:0000259" key="1">
    <source>
        <dbReference type="Pfam" id="PF06985"/>
    </source>
</evidence>
<sequence>MRQLIRKGFFDTVEKFPLRLLHTQTGMLCNRDAQLSHFERSPQYKQLLSSTSPPGSQQLEREIRDTVSKCFRFAMLSHRWGSGEPLLRDIEGKTIYNLRGTDGGAKLQRFCILAFEHNFQWAWSDTCCIDKDSSAELQEAIGSMFSWYHQSSLTIVYLSDVFDGGSLADSVWFKRGWTLQELLASRTVLFYTHDWSPYRNCNAANHKTDPALLIELQKATGVAERYLEDFYPGMEDARSRLHWASGRRTTRPEDVAYSLFGIFQVHLPVLYGEYGENALGRLLAEIISRSGDVSVLDWVGEPSSFNSC</sequence>
<dbReference type="EMBL" id="KN831991">
    <property type="protein sequence ID" value="KIO01073.1"/>
    <property type="molecule type" value="Genomic_DNA"/>
</dbReference>
<reference evidence="2 3" key="1">
    <citation type="submission" date="2014-04" db="EMBL/GenBank/DDBJ databases">
        <authorList>
            <consortium name="DOE Joint Genome Institute"/>
            <person name="Kuo A."/>
            <person name="Kohler A."/>
            <person name="Costa M.D."/>
            <person name="Nagy L.G."/>
            <person name="Floudas D."/>
            <person name="Copeland A."/>
            <person name="Barry K.W."/>
            <person name="Cichocki N."/>
            <person name="Veneault-Fourrey C."/>
            <person name="LaButti K."/>
            <person name="Lindquist E.A."/>
            <person name="Lipzen A."/>
            <person name="Lundell T."/>
            <person name="Morin E."/>
            <person name="Murat C."/>
            <person name="Sun H."/>
            <person name="Tunlid A."/>
            <person name="Henrissat B."/>
            <person name="Grigoriev I.V."/>
            <person name="Hibbett D.S."/>
            <person name="Martin F."/>
            <person name="Nordberg H.P."/>
            <person name="Cantor M.N."/>
            <person name="Hua S.X."/>
        </authorList>
    </citation>
    <scope>NUCLEOTIDE SEQUENCE [LARGE SCALE GENOMIC DNA]</scope>
    <source>
        <strain evidence="2 3">Marx 270</strain>
    </source>
</reference>
<dbReference type="STRING" id="870435.A0A0C3IW62"/>
<dbReference type="InParanoid" id="A0A0C3IW62"/>
<reference evidence="3" key="2">
    <citation type="submission" date="2015-01" db="EMBL/GenBank/DDBJ databases">
        <title>Evolutionary Origins and Diversification of the Mycorrhizal Mutualists.</title>
        <authorList>
            <consortium name="DOE Joint Genome Institute"/>
            <consortium name="Mycorrhizal Genomics Consortium"/>
            <person name="Kohler A."/>
            <person name="Kuo A."/>
            <person name="Nagy L.G."/>
            <person name="Floudas D."/>
            <person name="Copeland A."/>
            <person name="Barry K.W."/>
            <person name="Cichocki N."/>
            <person name="Veneault-Fourrey C."/>
            <person name="LaButti K."/>
            <person name="Lindquist E.A."/>
            <person name="Lipzen A."/>
            <person name="Lundell T."/>
            <person name="Morin E."/>
            <person name="Murat C."/>
            <person name="Riley R."/>
            <person name="Ohm R."/>
            <person name="Sun H."/>
            <person name="Tunlid A."/>
            <person name="Henrissat B."/>
            <person name="Grigoriev I.V."/>
            <person name="Hibbett D.S."/>
            <person name="Martin F."/>
        </authorList>
    </citation>
    <scope>NUCLEOTIDE SEQUENCE [LARGE SCALE GENOMIC DNA]</scope>
    <source>
        <strain evidence="3">Marx 270</strain>
    </source>
</reference>
<dbReference type="AlphaFoldDB" id="A0A0C3IW62"/>
<protein>
    <recommendedName>
        <fullName evidence="1">Heterokaryon incompatibility domain-containing protein</fullName>
    </recommendedName>
</protein>